<protein>
    <submittedName>
        <fullName evidence="5">Putative alpha-L-arabinofuranosidase A</fullName>
    </submittedName>
</protein>
<evidence type="ECO:0000256" key="2">
    <source>
        <dbReference type="SAM" id="Phobius"/>
    </source>
</evidence>
<feature type="region of interest" description="Disordered" evidence="1">
    <location>
        <begin position="1068"/>
        <end position="1088"/>
    </location>
</feature>
<evidence type="ECO:0000313" key="6">
    <source>
        <dbReference type="Proteomes" id="UP000092993"/>
    </source>
</evidence>
<feature type="domain" description="Alpha-L-arabinofuranosidase 1 catalytic" evidence="4">
    <location>
        <begin position="754"/>
        <end position="956"/>
    </location>
</feature>
<dbReference type="SUPFAM" id="SSF51445">
    <property type="entry name" value="(Trans)glycosidases"/>
    <property type="match status" value="1"/>
</dbReference>
<dbReference type="OrthoDB" id="1461976at2759"/>
<comment type="caution">
    <text evidence="5">The sequence shown here is derived from an EMBL/GenBank/DDBJ whole genome shotgun (WGS) entry which is preliminary data.</text>
</comment>
<feature type="transmembrane region" description="Helical" evidence="2">
    <location>
        <begin position="121"/>
        <end position="142"/>
    </location>
</feature>
<dbReference type="InterPro" id="IPR005804">
    <property type="entry name" value="FA_desaturase_dom"/>
</dbReference>
<name>A0A1C7MLQ6_GRIFR</name>
<keyword evidence="2" id="KW-0472">Membrane</keyword>
<evidence type="ECO:0000256" key="1">
    <source>
        <dbReference type="SAM" id="MobiDB-lite"/>
    </source>
</evidence>
<dbReference type="UniPathway" id="UPA00667"/>
<dbReference type="InterPro" id="IPR017853">
    <property type="entry name" value="GH"/>
</dbReference>
<sequence length="1088" mass="121891">MFKNSPEYESRLGKPFVPPTVTLKQIHDAVPKHLLRKDPLRSTGYLLRDLAFCITFFTFAVSIEPLLESHFGGYVSFSTLWQVSLARAVMWVTYWWWQGIVFTAFFCIAHEFGHGTMYNSWWANNIFGFILDTFILAPFFAWKASHNAHHKAVNSVERDENYVPQLRSDHKLPPKERACTADYLEVLDETPFLTLVRMVLMQLFGWWVYLGCNKLGSKMYAKGTNHFSPYSPIFKKEQRLGIFLSDVGIAIMLYILVSVGRLYGWKVILMYYFIPYVLCNHWIVMLTFLHHSDPTIPHYRKEEWSFLRGAAATVDRPLLGWIGRFFFHNVSHDHVAHHFFSWAPFYNQPAITEAIKTVLKDDYLYDSTNSFYALYRSFTECVFIEEEGGIVFYKNRRGEAMREVAETAVHAIKEAGWNPDAQDDLDESQEPGDSKEYRISVLIAITSISDGSFRSSCLLDHGPVAHGAAGFNGMLLITRHARSRWKISKEHIAFCVSAVTAADAFRHAVALTGRQVSYKMRPRRKMFCRHDNGGNGQMFEDINVGTILGDQSHGSSLILTLWQHSGDGGLYAELLQNRAFQQVTPNTAAALNAWSAINGAQLTVIADPIPVSNALPNSLQFKVPTGLSGPVGFSNAGYWGIKIDSSWTYEASLYFRFPSSSSFSGTLTVGLESSSGTVFASNSTQIHGTQTSWTQVSLTLRPTSTAPTTDNSFFVTIDAASGAGQTIDFAMFSLFPPTFKGRLNGMRIDVAEALADMGPAFFRFPGGNNLEGQTTATRWQWNATVGSLLDRPGRVGDWGYVNTDGLGLLEFLNFFEDVGMEPIMAVWSGYSLGGTSLAENALAPYIQQAKDQINFVIGDPSTSAPAALRASLGHPQPFTLRFVEVGNEDFFAANTYPYRWRDFVGNLSAEFPQLQFIATTDTFNPLLTPNPLQYDVHVYQTPSWFAQNAFYYDGFERNATKYFEGEYAAISTNPNDIFGSPSDGRLLFPTMQSSTGEAAFMTHVNSTQWTPDLISFDAGTVVRSTSFYVQKLFSLNLGNEYLPSTLPINGGTLFWSVTRSSLTGDFSSRYRTRSGRHPTSHSNCPPEQ</sequence>
<dbReference type="STRING" id="5627.A0A1C7MLQ6"/>
<evidence type="ECO:0000259" key="4">
    <source>
        <dbReference type="Pfam" id="PF22848"/>
    </source>
</evidence>
<dbReference type="Gene3D" id="3.20.20.80">
    <property type="entry name" value="Glycosidases"/>
    <property type="match status" value="1"/>
</dbReference>
<dbReference type="PANTHER" id="PTHR31776">
    <property type="entry name" value="ALPHA-L-ARABINOFURANOSIDASE 1"/>
    <property type="match status" value="1"/>
</dbReference>
<gene>
    <name evidence="5" type="primary">abfA</name>
    <name evidence="5" type="ORF">A0H81_02338</name>
</gene>
<dbReference type="Pfam" id="PF22848">
    <property type="entry name" value="ASD1_dom"/>
    <property type="match status" value="1"/>
</dbReference>
<dbReference type="CDD" id="cd03507">
    <property type="entry name" value="Delta12-FADS-like"/>
    <property type="match status" value="1"/>
</dbReference>
<feature type="compositionally biased region" description="Basic residues" evidence="1">
    <location>
        <begin position="1070"/>
        <end position="1079"/>
    </location>
</feature>
<feature type="transmembrane region" description="Helical" evidence="2">
    <location>
        <begin position="269"/>
        <end position="289"/>
    </location>
</feature>
<evidence type="ECO:0000259" key="3">
    <source>
        <dbReference type="Pfam" id="PF00487"/>
    </source>
</evidence>
<dbReference type="InterPro" id="IPR051563">
    <property type="entry name" value="Glycosyl_Hydrolase_51"/>
</dbReference>
<feature type="transmembrane region" description="Helical" evidence="2">
    <location>
        <begin position="88"/>
        <end position="109"/>
    </location>
</feature>
<evidence type="ECO:0000313" key="5">
    <source>
        <dbReference type="EMBL" id="OBZ77389.1"/>
    </source>
</evidence>
<feature type="domain" description="Fatty acid desaturase" evidence="3">
    <location>
        <begin position="91"/>
        <end position="365"/>
    </location>
</feature>
<dbReference type="GO" id="GO:0006629">
    <property type="term" value="P:lipid metabolic process"/>
    <property type="evidence" value="ECO:0007669"/>
    <property type="project" value="InterPro"/>
</dbReference>
<dbReference type="PANTHER" id="PTHR31776:SF0">
    <property type="entry name" value="ALPHA-L-ARABINOFURANOSIDASE 1"/>
    <property type="match status" value="1"/>
</dbReference>
<keyword evidence="2" id="KW-0812">Transmembrane</keyword>
<keyword evidence="2" id="KW-1133">Transmembrane helix</keyword>
<dbReference type="Pfam" id="PF00487">
    <property type="entry name" value="FA_desaturase"/>
    <property type="match status" value="1"/>
</dbReference>
<dbReference type="Proteomes" id="UP000092993">
    <property type="component" value="Unassembled WGS sequence"/>
</dbReference>
<accession>A0A1C7MLQ6</accession>
<reference evidence="5 6" key="1">
    <citation type="submission" date="2016-03" db="EMBL/GenBank/DDBJ databases">
        <title>Whole genome sequencing of Grifola frondosa 9006-11.</title>
        <authorList>
            <person name="Min B."/>
            <person name="Park H."/>
            <person name="Kim J.-G."/>
            <person name="Cho H."/>
            <person name="Oh Y.-L."/>
            <person name="Kong W.-S."/>
            <person name="Choi I.-G."/>
        </authorList>
    </citation>
    <scope>NUCLEOTIDE SEQUENCE [LARGE SCALE GENOMIC DNA]</scope>
    <source>
        <strain evidence="5 6">9006-11</strain>
    </source>
</reference>
<keyword evidence="6" id="KW-1185">Reference proteome</keyword>
<dbReference type="EMBL" id="LUGG01000002">
    <property type="protein sequence ID" value="OBZ77389.1"/>
    <property type="molecule type" value="Genomic_DNA"/>
</dbReference>
<dbReference type="InterPro" id="IPR055235">
    <property type="entry name" value="ASD1_cat"/>
</dbReference>
<feature type="transmembrane region" description="Helical" evidence="2">
    <location>
        <begin position="240"/>
        <end position="263"/>
    </location>
</feature>
<dbReference type="GO" id="GO:0031222">
    <property type="term" value="P:arabinan catabolic process"/>
    <property type="evidence" value="ECO:0007669"/>
    <property type="project" value="UniProtKB-UniPathway"/>
</dbReference>
<feature type="transmembrane region" description="Helical" evidence="2">
    <location>
        <begin position="45"/>
        <end position="63"/>
    </location>
</feature>
<organism evidence="5 6">
    <name type="scientific">Grifola frondosa</name>
    <name type="common">Maitake</name>
    <name type="synonym">Polyporus frondosus</name>
    <dbReference type="NCBI Taxonomy" id="5627"/>
    <lineage>
        <taxon>Eukaryota</taxon>
        <taxon>Fungi</taxon>
        <taxon>Dikarya</taxon>
        <taxon>Basidiomycota</taxon>
        <taxon>Agaricomycotina</taxon>
        <taxon>Agaricomycetes</taxon>
        <taxon>Polyporales</taxon>
        <taxon>Grifolaceae</taxon>
        <taxon>Grifola</taxon>
    </lineage>
</organism>
<dbReference type="AlphaFoldDB" id="A0A1C7MLQ6"/>
<proteinExistence type="predicted"/>
<dbReference type="GO" id="GO:0046556">
    <property type="term" value="F:alpha-L-arabinofuranosidase activity"/>
    <property type="evidence" value="ECO:0007669"/>
    <property type="project" value="TreeGrafter"/>
</dbReference>